<dbReference type="Proteomes" id="UP000002429">
    <property type="component" value="Chromosome"/>
</dbReference>
<dbReference type="AlphaFoldDB" id="D3DY34"/>
<evidence type="ECO:0000256" key="1">
    <source>
        <dbReference type="SAM" id="MobiDB-lite"/>
    </source>
</evidence>
<evidence type="ECO:0000313" key="2">
    <source>
        <dbReference type="EMBL" id="ADC45204.1"/>
    </source>
</evidence>
<proteinExistence type="predicted"/>
<organism evidence="2 3">
    <name type="scientific">Cupriavidus metallidurans (strain ATCC 43123 / DSM 2839 / NBRC 102507 / CH34)</name>
    <name type="common">Ralstonia metallidurans</name>
    <dbReference type="NCBI Taxonomy" id="266264"/>
    <lineage>
        <taxon>Bacteria</taxon>
        <taxon>Pseudomonadati</taxon>
        <taxon>Pseudomonadota</taxon>
        <taxon>Betaproteobacteria</taxon>
        <taxon>Burkholderiales</taxon>
        <taxon>Burkholderiaceae</taxon>
        <taxon>Cupriavidus</taxon>
    </lineage>
</organism>
<dbReference type="KEGG" id="rme:Rmet_6603"/>
<dbReference type="EMBL" id="CP000352">
    <property type="protein sequence ID" value="ADC45204.1"/>
    <property type="molecule type" value="Genomic_DNA"/>
</dbReference>
<accession>D3DY34</accession>
<reference evidence="3" key="1">
    <citation type="journal article" date="2010" name="PLoS ONE">
        <title>The complete genome sequence of Cupriavidus metallidurans strain CH34, a master survivalist in harsh and anthropogenic environments.</title>
        <authorList>
            <person name="Janssen P.J."/>
            <person name="Van Houdt R."/>
            <person name="Moors H."/>
            <person name="Monsieurs P."/>
            <person name="Morin N."/>
            <person name="Michaux A."/>
            <person name="Benotmane M.A."/>
            <person name="Leys N."/>
            <person name="Vallaeys T."/>
            <person name="Lapidus A."/>
            <person name="Monchy S."/>
            <person name="Medigue C."/>
            <person name="Taghavi S."/>
            <person name="McCorkle S."/>
            <person name="Dunn J."/>
            <person name="van der Lelie D."/>
            <person name="Mergeay M."/>
        </authorList>
    </citation>
    <scope>NUCLEOTIDE SEQUENCE [LARGE SCALE GENOMIC DNA]</scope>
    <source>
        <strain evidence="3">ATCC 43123 / DSM 2839 / NBRC 102507 / CH34</strain>
    </source>
</reference>
<evidence type="ECO:0000313" key="3">
    <source>
        <dbReference type="Proteomes" id="UP000002429"/>
    </source>
</evidence>
<dbReference type="STRING" id="266264.Rmet_6603"/>
<name>D3DY34_CUPMC</name>
<feature type="region of interest" description="Disordered" evidence="1">
    <location>
        <begin position="61"/>
        <end position="81"/>
    </location>
</feature>
<sequence>MKRPAATGGGQRGRAGWRPPTIAWKIASWMSAAPGLFSSDPDLVVQVVSASGSEISEIRVDRGAPIASDRAKGGAPGQSGV</sequence>
<protein>
    <submittedName>
        <fullName evidence="2">Uncharacterized protein</fullName>
    </submittedName>
</protein>
<gene>
    <name evidence="2" type="ordered locus">Rmet_6603</name>
</gene>
<keyword evidence="3" id="KW-1185">Reference proteome</keyword>
<dbReference type="HOGENOM" id="CLU_2571332_0_0_4"/>